<evidence type="ECO:0000256" key="2">
    <source>
        <dbReference type="ARBA" id="ARBA00023125"/>
    </source>
</evidence>
<dbReference type="STRING" id="796620.VIBC2010_04122"/>
<dbReference type="OrthoDB" id="9809772at2"/>
<accession>E3BPH8</accession>
<name>E3BPH8_9VIBR</name>
<dbReference type="Pfam" id="PF00440">
    <property type="entry name" value="TetR_N"/>
    <property type="match status" value="1"/>
</dbReference>
<comment type="caution">
    <text evidence="6">The sequence shown here is derived from an EMBL/GenBank/DDBJ whole genome shotgun (WGS) entry which is preliminary data.</text>
</comment>
<keyword evidence="2 4" id="KW-0238">DNA-binding</keyword>
<dbReference type="RefSeq" id="WP_009603083.1">
    <property type="nucleotide sequence ID" value="NZ_AEIU01000108.1"/>
</dbReference>
<dbReference type="EMBL" id="AEIU01000108">
    <property type="protein sequence ID" value="EFP95067.1"/>
    <property type="molecule type" value="Genomic_DNA"/>
</dbReference>
<feature type="domain" description="HTH tetR-type" evidence="5">
    <location>
        <begin position="5"/>
        <end position="65"/>
    </location>
</feature>
<proteinExistence type="predicted"/>
<keyword evidence="7" id="KW-1185">Reference proteome</keyword>
<evidence type="ECO:0000256" key="3">
    <source>
        <dbReference type="ARBA" id="ARBA00023163"/>
    </source>
</evidence>
<dbReference type="PANTHER" id="PTHR47506:SF1">
    <property type="entry name" value="HTH-TYPE TRANSCRIPTIONAL REGULATOR YJDC"/>
    <property type="match status" value="1"/>
</dbReference>
<evidence type="ECO:0000256" key="4">
    <source>
        <dbReference type="PROSITE-ProRule" id="PRU00335"/>
    </source>
</evidence>
<keyword evidence="1" id="KW-0805">Transcription regulation</keyword>
<evidence type="ECO:0000313" key="7">
    <source>
        <dbReference type="Proteomes" id="UP000002943"/>
    </source>
</evidence>
<dbReference type="eggNOG" id="COG1309">
    <property type="taxonomic scope" value="Bacteria"/>
</dbReference>
<evidence type="ECO:0000313" key="6">
    <source>
        <dbReference type="EMBL" id="EFP95067.1"/>
    </source>
</evidence>
<evidence type="ECO:0000256" key="1">
    <source>
        <dbReference type="ARBA" id="ARBA00023015"/>
    </source>
</evidence>
<reference evidence="6 7" key="1">
    <citation type="journal article" date="2012" name="Int. J. Syst. Evol. Microbiol.">
        <title>Vibrio caribbeanicus sp. nov., isolated from the marine sponge Scleritoderma cyanea.</title>
        <authorList>
            <person name="Hoffmann M."/>
            <person name="Monday S.R."/>
            <person name="Allard M.W."/>
            <person name="Strain E.A."/>
            <person name="Whittaker P."/>
            <person name="Naum M."/>
            <person name="McCarthy P.J."/>
            <person name="Lopez J.V."/>
            <person name="Fischer M."/>
            <person name="Brown E.W."/>
        </authorList>
    </citation>
    <scope>NUCLEOTIDE SEQUENCE [LARGE SCALE GENOMIC DNA]</scope>
    <source>
        <strain evidence="6 7">ATCC BAA-2122</strain>
    </source>
</reference>
<dbReference type="AlphaFoldDB" id="E3BPH8"/>
<dbReference type="Gene3D" id="1.10.357.10">
    <property type="entry name" value="Tetracycline Repressor, domain 2"/>
    <property type="match status" value="1"/>
</dbReference>
<feature type="DNA-binding region" description="H-T-H motif" evidence="4">
    <location>
        <begin position="28"/>
        <end position="47"/>
    </location>
</feature>
<dbReference type="Proteomes" id="UP000002943">
    <property type="component" value="Unassembled WGS sequence"/>
</dbReference>
<gene>
    <name evidence="6" type="ORF">VIBC2010_04122</name>
</gene>
<dbReference type="InterPro" id="IPR001647">
    <property type="entry name" value="HTH_TetR"/>
</dbReference>
<evidence type="ECO:0000259" key="5">
    <source>
        <dbReference type="PROSITE" id="PS50977"/>
    </source>
</evidence>
<sequence length="195" mass="22301">MRTLNPTAIKIADLAEHYIQTRGFNGFSFRDIQNELGIKTASIHYHFKTKQDLANTVLERYLHRYQAQLTKIYQQHEQAKSMLSAFADEFMQTHQSNKLCLCGMFASDLYSLSKDVVMPLNRFVDINHAWLVSVLKHGITSGEFQQDINPERFAKVYFSSLEGSLLMAQFRTSNDIKEVTNSLIASITETAPSQN</sequence>
<keyword evidence="3" id="KW-0804">Transcription</keyword>
<protein>
    <submittedName>
        <fullName evidence="6">Transcriptional regulator</fullName>
    </submittedName>
</protein>
<organism evidence="6 7">
    <name type="scientific">Vibrio caribbeanicus ATCC BAA-2122</name>
    <dbReference type="NCBI Taxonomy" id="796620"/>
    <lineage>
        <taxon>Bacteria</taxon>
        <taxon>Pseudomonadati</taxon>
        <taxon>Pseudomonadota</taxon>
        <taxon>Gammaproteobacteria</taxon>
        <taxon>Vibrionales</taxon>
        <taxon>Vibrionaceae</taxon>
        <taxon>Vibrio</taxon>
    </lineage>
</organism>
<dbReference type="PROSITE" id="PS50977">
    <property type="entry name" value="HTH_TETR_2"/>
    <property type="match status" value="1"/>
</dbReference>
<dbReference type="InterPro" id="IPR009057">
    <property type="entry name" value="Homeodomain-like_sf"/>
</dbReference>
<dbReference type="SUPFAM" id="SSF48498">
    <property type="entry name" value="Tetracyclin repressor-like, C-terminal domain"/>
    <property type="match status" value="1"/>
</dbReference>
<dbReference type="SUPFAM" id="SSF46689">
    <property type="entry name" value="Homeodomain-like"/>
    <property type="match status" value="1"/>
</dbReference>
<dbReference type="InterPro" id="IPR036271">
    <property type="entry name" value="Tet_transcr_reg_TetR-rel_C_sf"/>
</dbReference>
<dbReference type="GO" id="GO:0003677">
    <property type="term" value="F:DNA binding"/>
    <property type="evidence" value="ECO:0007669"/>
    <property type="project" value="UniProtKB-UniRule"/>
</dbReference>
<dbReference type="PANTHER" id="PTHR47506">
    <property type="entry name" value="TRANSCRIPTIONAL REGULATORY PROTEIN"/>
    <property type="match status" value="1"/>
</dbReference>